<feature type="transmembrane region" description="Helical" evidence="9">
    <location>
        <begin position="741"/>
        <end position="763"/>
    </location>
</feature>
<keyword evidence="13" id="KW-1185">Reference proteome</keyword>
<evidence type="ECO:0000256" key="6">
    <source>
        <dbReference type="ARBA" id="ARBA00022840"/>
    </source>
</evidence>
<accession>A0A507FKZ6</accession>
<dbReference type="CDD" id="cd18580">
    <property type="entry name" value="ABC_6TM_ABCC_D2"/>
    <property type="match status" value="1"/>
</dbReference>
<dbReference type="GO" id="GO:0005524">
    <property type="term" value="F:ATP binding"/>
    <property type="evidence" value="ECO:0007669"/>
    <property type="project" value="UniProtKB-KW"/>
</dbReference>
<keyword evidence="6" id="KW-0067">ATP-binding</keyword>
<evidence type="ECO:0000259" key="11">
    <source>
        <dbReference type="PROSITE" id="PS50929"/>
    </source>
</evidence>
<sequence>MSEKVAEPVSEPATVRMDPWSFVSVGWMTPVIKIGAKRDLDSADLPRLKDSDTAPVTPNWADATDATKASLFSRFLNVARWQWLISGLLVLVSIASMLGIPLVLQQVIDLAGAKSAVESIPNLPSNAWDLATLDLINENIVGYKLMSKSPVALAFLLLGLKLVSTITGRMHDMITKRVSFNARTVLMSAIVKKSLTISPSTANTFSKGYVLNLINVDAEGVALAMDAVHQLWTIPVQLIAIVALLASMLGSSLGAGIGAMFASLSVLGVTIPLLIVGSVPRLVVENDSRVKLIREVLDGIRLIKIRCIGDEFSALISGARARQLLWLKRFLYGVVCFVVIGQLSSSLMPVATFTLYAVRGNALNPGLIFPALSLFNMLVNPLIQLPQVVSSLVTAMISWNRIAAYLAAPDRDKAAAENSADIAIRIDAATFNYPASTTADKQKIEAKGKKQRRGRANKKEEVAEITPVEVVAPPRNVLSNVNLAIPKGTFIAVVGQVGSGKSSLLAAILGGLERSSGTVSTNGSISYCTQQPWIQTGSVEDNILFGATLDQQKLEKAVTCTSLQSDLNNMPSGIKTILGEKGTSVSGGQKTRIALARAVFNDADIYLLDDPLSSLDAHVGRAVFVECFKTALKGKTIVLATHNHDVLKETDSIIFLNQNGELVQGTHEELMRIPEFANFVVNVDDAKSTSAVVKKDAKLVLASENAEATDLGIIALEGSETGNVKWATYMSYISAAGGNSVVFLLFVAVILLEAGGILNSMWLTWWTDGKLLGESRETSFWTLWFNIIAWLSILSLIILNLIIHAAIMRSTRVFHQQAIQGVLNAPMWWFESQQIGRIMNRFTKDMSAIDQRLLPQVFQLIAGFGGLLSVLVILAITAPYLLIGVLPLAALYMHVLRYYRATMRQLKRLESVQRSPLYSLVSEALEGVPTILAYNRTAHFAQITNKLLDFSNSPLFFKFGAELWIVLRLELLSAVLIFALALLSTNGNVISAQNLGLGLLYTNSLTTLMNMILQSAANMETEMVSVERLVEYAERLPIEGQYILPSDPKPDAWPSSGLIELKEVSASYRSKPDVSVLKEVVLTINSGEKVCVVGRTGSGKSTLLGVLLRFVDMKGEVKIDGIDITSVGLQTLRTAMEVIPQDIYLFSGTIRSNLDRSGLLPDNELWSALDSVGMHKFVTNLEKKLDTPVENGGTNFSLGQRQLLYFARILLVHPKILLMDEATSSVDPESESALRQVLQQQFAGVTVLAVLHRLQASVLDDFDKVLVMDAGRVAEFDSPRALLEREGSIFASLYNAHSSG</sequence>
<keyword evidence="2" id="KW-0813">Transport</keyword>
<dbReference type="Proteomes" id="UP000320333">
    <property type="component" value="Unassembled WGS sequence"/>
</dbReference>
<feature type="transmembrane region" description="Helical" evidence="9">
    <location>
        <begin position="963"/>
        <end position="983"/>
    </location>
</feature>
<dbReference type="SUPFAM" id="SSF52540">
    <property type="entry name" value="P-loop containing nucleoside triphosphate hydrolases"/>
    <property type="match status" value="2"/>
</dbReference>
<dbReference type="PROSITE" id="PS50893">
    <property type="entry name" value="ABC_TRANSPORTER_2"/>
    <property type="match status" value="2"/>
</dbReference>
<proteinExistence type="predicted"/>
<evidence type="ECO:0000256" key="1">
    <source>
        <dbReference type="ARBA" id="ARBA00004128"/>
    </source>
</evidence>
<dbReference type="InterPro" id="IPR036640">
    <property type="entry name" value="ABC1_TM_sf"/>
</dbReference>
<evidence type="ECO:0008006" key="14">
    <source>
        <dbReference type="Google" id="ProtNLM"/>
    </source>
</evidence>
<dbReference type="PROSITE" id="PS50929">
    <property type="entry name" value="ABC_TM1F"/>
    <property type="match status" value="2"/>
</dbReference>
<keyword evidence="8 9" id="KW-0472">Membrane</keyword>
<dbReference type="InterPro" id="IPR003439">
    <property type="entry name" value="ABC_transporter-like_ATP-bd"/>
</dbReference>
<dbReference type="Gene3D" id="3.40.50.300">
    <property type="entry name" value="P-loop containing nucleotide triphosphate hydrolases"/>
    <property type="match status" value="2"/>
</dbReference>
<dbReference type="Pfam" id="PF00005">
    <property type="entry name" value="ABC_tran"/>
    <property type="match status" value="2"/>
</dbReference>
<evidence type="ECO:0000256" key="9">
    <source>
        <dbReference type="SAM" id="Phobius"/>
    </source>
</evidence>
<comment type="caution">
    <text evidence="12">The sequence shown here is derived from an EMBL/GenBank/DDBJ whole genome shotgun (WGS) entry which is preliminary data.</text>
</comment>
<protein>
    <recommendedName>
        <fullName evidence="14">P-loop containing nucleoside triphosphate hydrolase protein</fullName>
    </recommendedName>
</protein>
<feature type="transmembrane region" description="Helical" evidence="9">
    <location>
        <begin position="231"/>
        <end position="251"/>
    </location>
</feature>
<evidence type="ECO:0000256" key="5">
    <source>
        <dbReference type="ARBA" id="ARBA00022741"/>
    </source>
</evidence>
<feature type="transmembrane region" description="Helical" evidence="9">
    <location>
        <begin position="880"/>
        <end position="899"/>
    </location>
</feature>
<evidence type="ECO:0000313" key="12">
    <source>
        <dbReference type="EMBL" id="TPX76912.1"/>
    </source>
</evidence>
<dbReference type="STRING" id="246404.A0A507FKZ6"/>
<dbReference type="PANTHER" id="PTHR24223">
    <property type="entry name" value="ATP-BINDING CASSETTE SUB-FAMILY C"/>
    <property type="match status" value="1"/>
</dbReference>
<dbReference type="CDD" id="cd03244">
    <property type="entry name" value="ABCC_MRP_domain2"/>
    <property type="match status" value="1"/>
</dbReference>
<dbReference type="GO" id="GO:0140359">
    <property type="term" value="F:ABC-type transporter activity"/>
    <property type="evidence" value="ECO:0007669"/>
    <property type="project" value="InterPro"/>
</dbReference>
<dbReference type="InterPro" id="IPR044726">
    <property type="entry name" value="ABCC_6TM_D2"/>
</dbReference>
<feature type="transmembrane region" description="Helical" evidence="9">
    <location>
        <begin position="257"/>
        <end position="284"/>
    </location>
</feature>
<name>A0A507FKZ6_9FUNG</name>
<feature type="domain" description="ABC transporter" evidence="10">
    <location>
        <begin position="1059"/>
        <end position="1295"/>
    </location>
</feature>
<dbReference type="FunFam" id="1.20.1560.10:FF:000013">
    <property type="entry name" value="ABC transporter C family member 2"/>
    <property type="match status" value="1"/>
</dbReference>
<feature type="domain" description="ABC transporter" evidence="10">
    <location>
        <begin position="460"/>
        <end position="683"/>
    </location>
</feature>
<feature type="transmembrane region" description="Helical" evidence="9">
    <location>
        <begin position="151"/>
        <end position="168"/>
    </location>
</feature>
<feature type="transmembrane region" description="Helical" evidence="9">
    <location>
        <begin position="330"/>
        <end position="356"/>
    </location>
</feature>
<dbReference type="SMART" id="SM00382">
    <property type="entry name" value="AAA"/>
    <property type="match status" value="2"/>
</dbReference>
<dbReference type="OrthoDB" id="6500128at2759"/>
<feature type="transmembrane region" description="Helical" evidence="9">
    <location>
        <begin position="83"/>
        <end position="104"/>
    </location>
</feature>
<reference evidence="12 13" key="1">
    <citation type="journal article" date="2019" name="Sci. Rep.">
        <title>Comparative genomics of chytrid fungi reveal insights into the obligate biotrophic and pathogenic lifestyle of Synchytrium endobioticum.</title>
        <authorList>
            <person name="van de Vossenberg B.T.L.H."/>
            <person name="Warris S."/>
            <person name="Nguyen H.D.T."/>
            <person name="van Gent-Pelzer M.P.E."/>
            <person name="Joly D.L."/>
            <person name="van de Geest H.C."/>
            <person name="Bonants P.J.M."/>
            <person name="Smith D.S."/>
            <person name="Levesque C.A."/>
            <person name="van der Lee T.A.J."/>
        </authorList>
    </citation>
    <scope>NUCLEOTIDE SEQUENCE [LARGE SCALE GENOMIC DNA]</scope>
    <source>
        <strain evidence="12 13">CBS 675.73</strain>
    </source>
</reference>
<evidence type="ECO:0000256" key="8">
    <source>
        <dbReference type="ARBA" id="ARBA00023136"/>
    </source>
</evidence>
<keyword evidence="5" id="KW-0547">Nucleotide-binding</keyword>
<evidence type="ECO:0000256" key="7">
    <source>
        <dbReference type="ARBA" id="ARBA00022989"/>
    </source>
</evidence>
<dbReference type="GO" id="GO:0000329">
    <property type="term" value="C:fungal-type vacuole membrane"/>
    <property type="evidence" value="ECO:0007669"/>
    <property type="project" value="UniProtKB-ARBA"/>
</dbReference>
<keyword evidence="4" id="KW-0677">Repeat</keyword>
<dbReference type="GO" id="GO:0016887">
    <property type="term" value="F:ATP hydrolysis activity"/>
    <property type="evidence" value="ECO:0007669"/>
    <property type="project" value="InterPro"/>
</dbReference>
<dbReference type="FunFam" id="3.40.50.300:FF:000838">
    <property type="entry name" value="ABC multidrug transporter (Eurofung)"/>
    <property type="match status" value="1"/>
</dbReference>
<dbReference type="SUPFAM" id="SSF90123">
    <property type="entry name" value="ABC transporter transmembrane region"/>
    <property type="match status" value="2"/>
</dbReference>
<dbReference type="EMBL" id="QEAP01000033">
    <property type="protein sequence ID" value="TPX76912.1"/>
    <property type="molecule type" value="Genomic_DNA"/>
</dbReference>
<dbReference type="InterPro" id="IPR003593">
    <property type="entry name" value="AAA+_ATPase"/>
</dbReference>
<evidence type="ECO:0000313" key="13">
    <source>
        <dbReference type="Proteomes" id="UP000320333"/>
    </source>
</evidence>
<evidence type="ECO:0000256" key="4">
    <source>
        <dbReference type="ARBA" id="ARBA00022737"/>
    </source>
</evidence>
<organism evidence="12 13">
    <name type="scientific">Chytriomyces confervae</name>
    <dbReference type="NCBI Taxonomy" id="246404"/>
    <lineage>
        <taxon>Eukaryota</taxon>
        <taxon>Fungi</taxon>
        <taxon>Fungi incertae sedis</taxon>
        <taxon>Chytridiomycota</taxon>
        <taxon>Chytridiomycota incertae sedis</taxon>
        <taxon>Chytridiomycetes</taxon>
        <taxon>Chytridiales</taxon>
        <taxon>Chytriomycetaceae</taxon>
        <taxon>Chytriomyces</taxon>
    </lineage>
</organism>
<feature type="transmembrane region" description="Helical" evidence="9">
    <location>
        <begin position="362"/>
        <end position="383"/>
    </location>
</feature>
<dbReference type="CDD" id="cd03250">
    <property type="entry name" value="ABCC_MRP_domain1"/>
    <property type="match status" value="1"/>
</dbReference>
<dbReference type="CDD" id="cd18579">
    <property type="entry name" value="ABC_6TM_ABCC_D1"/>
    <property type="match status" value="1"/>
</dbReference>
<feature type="domain" description="ABC transmembrane type-1" evidence="11">
    <location>
        <begin position="743"/>
        <end position="1021"/>
    </location>
</feature>
<dbReference type="Gene3D" id="1.20.1560.10">
    <property type="entry name" value="ABC transporter type 1, transmembrane domain"/>
    <property type="match status" value="2"/>
</dbReference>
<dbReference type="FunFam" id="3.40.50.300:FF:000997">
    <property type="entry name" value="Multidrug resistance-associated protein 1"/>
    <property type="match status" value="1"/>
</dbReference>
<feature type="domain" description="ABC transmembrane type-1" evidence="11">
    <location>
        <begin position="84"/>
        <end position="394"/>
    </location>
</feature>
<dbReference type="InterPro" id="IPR050173">
    <property type="entry name" value="ABC_transporter_C-like"/>
</dbReference>
<dbReference type="InterPro" id="IPR017871">
    <property type="entry name" value="ABC_transporter-like_CS"/>
</dbReference>
<dbReference type="Pfam" id="PF00664">
    <property type="entry name" value="ABC_membrane"/>
    <property type="match status" value="2"/>
</dbReference>
<feature type="transmembrane region" description="Helical" evidence="9">
    <location>
        <begin position="783"/>
        <end position="807"/>
    </location>
</feature>
<evidence type="ECO:0000259" key="10">
    <source>
        <dbReference type="PROSITE" id="PS50893"/>
    </source>
</evidence>
<comment type="subcellular location">
    <subcellularLocation>
        <location evidence="1">Vacuole membrane</location>
        <topology evidence="1">Multi-pass membrane protein</topology>
    </subcellularLocation>
</comment>
<dbReference type="InterPro" id="IPR044746">
    <property type="entry name" value="ABCC_6TM_D1"/>
</dbReference>
<evidence type="ECO:0000256" key="2">
    <source>
        <dbReference type="ARBA" id="ARBA00022448"/>
    </source>
</evidence>
<dbReference type="InterPro" id="IPR011527">
    <property type="entry name" value="ABC1_TM_dom"/>
</dbReference>
<keyword evidence="3 9" id="KW-0812">Transmembrane</keyword>
<dbReference type="PROSITE" id="PS00211">
    <property type="entry name" value="ABC_TRANSPORTER_1"/>
    <property type="match status" value="1"/>
</dbReference>
<evidence type="ECO:0000256" key="3">
    <source>
        <dbReference type="ARBA" id="ARBA00022692"/>
    </source>
</evidence>
<dbReference type="PANTHER" id="PTHR24223:SF443">
    <property type="entry name" value="MULTIDRUG-RESISTANCE LIKE PROTEIN 1, ISOFORM I"/>
    <property type="match status" value="1"/>
</dbReference>
<dbReference type="InterPro" id="IPR027417">
    <property type="entry name" value="P-loop_NTPase"/>
</dbReference>
<gene>
    <name evidence="12" type="ORF">CcCBS67573_g01814</name>
</gene>
<keyword evidence="7 9" id="KW-1133">Transmembrane helix</keyword>
<feature type="transmembrane region" description="Helical" evidence="9">
    <location>
        <begin position="853"/>
        <end position="874"/>
    </location>
</feature>